<proteinExistence type="predicted"/>
<reference evidence="1 2" key="1">
    <citation type="journal article" date="2018" name="ACS Chem. Biol.">
        <title>Ketoreductase domain dysfunction expands chemodiversity: malyngamide biosynthesis in the cyanobacterium Okeania hirsuta.</title>
        <authorList>
            <person name="Moss N.A."/>
            <person name="Leao T."/>
            <person name="Rankin M."/>
            <person name="McCullough T.M."/>
            <person name="Qu P."/>
            <person name="Korobeynikov A."/>
            <person name="Smith J.L."/>
            <person name="Gerwick L."/>
            <person name="Gerwick W.H."/>
        </authorList>
    </citation>
    <scope>NUCLEOTIDE SEQUENCE [LARGE SCALE GENOMIC DNA]</scope>
    <source>
        <strain evidence="1 2">PAB10Feb10-1</strain>
    </source>
</reference>
<gene>
    <name evidence="1" type="ORF">D5R40_02260</name>
</gene>
<dbReference type="AlphaFoldDB" id="A0A3N6PEF4"/>
<evidence type="ECO:0000313" key="2">
    <source>
        <dbReference type="Proteomes" id="UP000269154"/>
    </source>
</evidence>
<dbReference type="OrthoDB" id="488725at2"/>
<dbReference type="EMBL" id="RCBY01000007">
    <property type="protein sequence ID" value="RQH55388.1"/>
    <property type="molecule type" value="Genomic_DNA"/>
</dbReference>
<organism evidence="1 2">
    <name type="scientific">Okeania hirsuta</name>
    <dbReference type="NCBI Taxonomy" id="1458930"/>
    <lineage>
        <taxon>Bacteria</taxon>
        <taxon>Bacillati</taxon>
        <taxon>Cyanobacteriota</taxon>
        <taxon>Cyanophyceae</taxon>
        <taxon>Oscillatoriophycideae</taxon>
        <taxon>Oscillatoriales</taxon>
        <taxon>Microcoleaceae</taxon>
        <taxon>Okeania</taxon>
    </lineage>
</organism>
<keyword evidence="2" id="KW-1185">Reference proteome</keyword>
<accession>A0A3N6PEF4</accession>
<comment type="caution">
    <text evidence="1">The sequence shown here is derived from an EMBL/GenBank/DDBJ whole genome shotgun (WGS) entry which is preliminary data.</text>
</comment>
<dbReference type="Proteomes" id="UP000269154">
    <property type="component" value="Unassembled WGS sequence"/>
</dbReference>
<evidence type="ECO:0000313" key="1">
    <source>
        <dbReference type="EMBL" id="RQH55388.1"/>
    </source>
</evidence>
<protein>
    <submittedName>
        <fullName evidence="1">Uncharacterized protein</fullName>
    </submittedName>
</protein>
<sequence length="68" mass="7954">MSKLVRNKKGQIMTVLGEGEKPKADKPLSVRVPQDIDQYVRSLPNRSQWLEEAITEKARKEMHEYSRE</sequence>
<dbReference type="RefSeq" id="WP_124143622.1">
    <property type="nucleotide sequence ID" value="NZ_CAWOKI010000354.1"/>
</dbReference>
<name>A0A3N6PEF4_9CYAN</name>